<dbReference type="GO" id="GO:0004812">
    <property type="term" value="F:aminoacyl-tRNA ligase activity"/>
    <property type="evidence" value="ECO:0007669"/>
    <property type="project" value="InterPro"/>
</dbReference>
<accession>A0AAN6YUY8</accession>
<dbReference type="PROSITE" id="PS00178">
    <property type="entry name" value="AA_TRNA_LIGASE_I"/>
    <property type="match status" value="1"/>
</dbReference>
<name>A0AAN6YUY8_9PEZI</name>
<dbReference type="RefSeq" id="XP_064672297.1">
    <property type="nucleotide sequence ID" value="XM_064812971.1"/>
</dbReference>
<dbReference type="GeneID" id="89937096"/>
<reference evidence="1" key="1">
    <citation type="journal article" date="2023" name="Mol. Phylogenet. Evol.">
        <title>Genome-scale phylogeny and comparative genomics of the fungal order Sordariales.</title>
        <authorList>
            <person name="Hensen N."/>
            <person name="Bonometti L."/>
            <person name="Westerberg I."/>
            <person name="Brannstrom I.O."/>
            <person name="Guillou S."/>
            <person name="Cros-Aarteil S."/>
            <person name="Calhoun S."/>
            <person name="Haridas S."/>
            <person name="Kuo A."/>
            <person name="Mondo S."/>
            <person name="Pangilinan J."/>
            <person name="Riley R."/>
            <person name="LaButti K."/>
            <person name="Andreopoulos B."/>
            <person name="Lipzen A."/>
            <person name="Chen C."/>
            <person name="Yan M."/>
            <person name="Daum C."/>
            <person name="Ng V."/>
            <person name="Clum A."/>
            <person name="Steindorff A."/>
            <person name="Ohm R.A."/>
            <person name="Martin F."/>
            <person name="Silar P."/>
            <person name="Natvig D.O."/>
            <person name="Lalanne C."/>
            <person name="Gautier V."/>
            <person name="Ament-Velasquez S.L."/>
            <person name="Kruys A."/>
            <person name="Hutchinson M.I."/>
            <person name="Powell A.J."/>
            <person name="Barry K."/>
            <person name="Miller A.N."/>
            <person name="Grigoriev I.V."/>
            <person name="Debuchy R."/>
            <person name="Gladieux P."/>
            <person name="Hiltunen Thoren M."/>
            <person name="Johannesson H."/>
        </authorList>
    </citation>
    <scope>NUCLEOTIDE SEQUENCE</scope>
    <source>
        <strain evidence="1">CBS 508.74</strain>
    </source>
</reference>
<organism evidence="1 2">
    <name type="scientific">Canariomyces notabilis</name>
    <dbReference type="NCBI Taxonomy" id="2074819"/>
    <lineage>
        <taxon>Eukaryota</taxon>
        <taxon>Fungi</taxon>
        <taxon>Dikarya</taxon>
        <taxon>Ascomycota</taxon>
        <taxon>Pezizomycotina</taxon>
        <taxon>Sordariomycetes</taxon>
        <taxon>Sordariomycetidae</taxon>
        <taxon>Sordariales</taxon>
        <taxon>Chaetomiaceae</taxon>
        <taxon>Canariomyces</taxon>
    </lineage>
</organism>
<protein>
    <submittedName>
        <fullName evidence="1">Uncharacterized protein</fullName>
    </submittedName>
</protein>
<comment type="caution">
    <text evidence="1">The sequence shown here is derived from an EMBL/GenBank/DDBJ whole genome shotgun (WGS) entry which is preliminary data.</text>
</comment>
<dbReference type="EMBL" id="MU853336">
    <property type="protein sequence ID" value="KAK4114727.1"/>
    <property type="molecule type" value="Genomic_DNA"/>
</dbReference>
<reference evidence="1" key="2">
    <citation type="submission" date="2023-05" db="EMBL/GenBank/DDBJ databases">
        <authorList>
            <consortium name="Lawrence Berkeley National Laboratory"/>
            <person name="Steindorff A."/>
            <person name="Hensen N."/>
            <person name="Bonometti L."/>
            <person name="Westerberg I."/>
            <person name="Brannstrom I.O."/>
            <person name="Guillou S."/>
            <person name="Cros-Aarteil S."/>
            <person name="Calhoun S."/>
            <person name="Haridas S."/>
            <person name="Kuo A."/>
            <person name="Mondo S."/>
            <person name="Pangilinan J."/>
            <person name="Riley R."/>
            <person name="Labutti K."/>
            <person name="Andreopoulos B."/>
            <person name="Lipzen A."/>
            <person name="Chen C."/>
            <person name="Yanf M."/>
            <person name="Daum C."/>
            <person name="Ng V."/>
            <person name="Clum A."/>
            <person name="Ohm R."/>
            <person name="Martin F."/>
            <person name="Silar P."/>
            <person name="Natvig D."/>
            <person name="Lalanne C."/>
            <person name="Gautier V."/>
            <person name="Ament-Velasquez S.L."/>
            <person name="Kruys A."/>
            <person name="Hutchinson M.I."/>
            <person name="Powell A.J."/>
            <person name="Barry K."/>
            <person name="Miller A.N."/>
            <person name="Grigoriev I.V."/>
            <person name="Debuchy R."/>
            <person name="Gladieux P."/>
            <person name="Thoren M.H."/>
            <person name="Johannesson H."/>
        </authorList>
    </citation>
    <scope>NUCLEOTIDE SEQUENCE</scope>
    <source>
        <strain evidence="1">CBS 508.74</strain>
    </source>
</reference>
<dbReference type="GO" id="GO:0005524">
    <property type="term" value="F:ATP binding"/>
    <property type="evidence" value="ECO:0007669"/>
    <property type="project" value="InterPro"/>
</dbReference>
<evidence type="ECO:0000313" key="1">
    <source>
        <dbReference type="EMBL" id="KAK4114727.1"/>
    </source>
</evidence>
<dbReference type="InterPro" id="IPR001412">
    <property type="entry name" value="aa-tRNA-synth_I_CS"/>
</dbReference>
<sequence length="437" mass="47868">MLAPLAEESDGVGPSSSASSPINYHEILAATKDLLLSLTPNNPIYAAFHDDQVHDPLGAGAYAFRHDLVEPILLELVSDELLSRDPDLTGKPPINVPTRPIIIHAGAQPNNSPHCGTLVVFCYAFAFARAVRDRLQAQTAGTHLDPPPVSVEITFVDTAPVDGEGLEINGIQYQKSYRDVPGALETYMGDYQEVLSLLSTWSSIPFTTTFQSHFFSHPSMPSILRYVTTHHLTLGRQLSPKHGKLALRAACPVAGCSLAEKHGRLNTYHPSSSTDTERITLHCPRHGPHTIRLTNPREVARLEANAPTRNLLRSMSQLLDTRAHHVRVTGADYAGTYQEALLLRPLAAGAKLSKSLYVREGGYDMMKVFGTDGLCSYRVLKERVGGGAEGLRRVWKEMGRWMEDPKRLSRAWSVEYLAGVVMGEKVEDGAGNVDGVH</sequence>
<gene>
    <name evidence="1" type="ORF">N656DRAFT_749284</name>
</gene>
<evidence type="ECO:0000313" key="2">
    <source>
        <dbReference type="Proteomes" id="UP001302812"/>
    </source>
</evidence>
<dbReference type="GO" id="GO:0006418">
    <property type="term" value="P:tRNA aminoacylation for protein translation"/>
    <property type="evidence" value="ECO:0007669"/>
    <property type="project" value="InterPro"/>
</dbReference>
<dbReference type="AlphaFoldDB" id="A0AAN6YUY8"/>
<proteinExistence type="predicted"/>
<keyword evidence="2" id="KW-1185">Reference proteome</keyword>
<dbReference type="Proteomes" id="UP001302812">
    <property type="component" value="Unassembled WGS sequence"/>
</dbReference>